<feature type="transmembrane region" description="Helical" evidence="8">
    <location>
        <begin position="239"/>
        <end position="256"/>
    </location>
</feature>
<dbReference type="PROSITE" id="PS50850">
    <property type="entry name" value="MFS"/>
    <property type="match status" value="1"/>
</dbReference>
<feature type="transmembrane region" description="Helical" evidence="8">
    <location>
        <begin position="337"/>
        <end position="357"/>
    </location>
</feature>
<dbReference type="Gene3D" id="1.20.1720.10">
    <property type="entry name" value="Multidrug resistance protein D"/>
    <property type="match status" value="1"/>
</dbReference>
<keyword evidence="5 8" id="KW-1133">Transmembrane helix</keyword>
<evidence type="ECO:0000256" key="2">
    <source>
        <dbReference type="ARBA" id="ARBA00022448"/>
    </source>
</evidence>
<dbReference type="InterPro" id="IPR036259">
    <property type="entry name" value="MFS_trans_sf"/>
</dbReference>
<evidence type="ECO:0000259" key="9">
    <source>
        <dbReference type="PROSITE" id="PS50850"/>
    </source>
</evidence>
<feature type="transmembrane region" description="Helical" evidence="8">
    <location>
        <begin position="369"/>
        <end position="385"/>
    </location>
</feature>
<feature type="transmembrane region" description="Helical" evidence="8">
    <location>
        <begin position="176"/>
        <end position="196"/>
    </location>
</feature>
<reference evidence="10" key="1">
    <citation type="submission" date="2022-04" db="EMBL/GenBank/DDBJ databases">
        <authorList>
            <person name="Seo M.-J."/>
        </authorList>
    </citation>
    <scope>NUCLEOTIDE SEQUENCE</scope>
    <source>
        <strain evidence="10">MBLB2552</strain>
    </source>
</reference>
<evidence type="ECO:0000256" key="6">
    <source>
        <dbReference type="ARBA" id="ARBA00023136"/>
    </source>
</evidence>
<keyword evidence="11" id="KW-1185">Reference proteome</keyword>
<evidence type="ECO:0000256" key="3">
    <source>
        <dbReference type="ARBA" id="ARBA00022475"/>
    </source>
</evidence>
<feature type="transmembrane region" description="Helical" evidence="8">
    <location>
        <begin position="405"/>
        <end position="426"/>
    </location>
</feature>
<keyword evidence="3" id="KW-1003">Cell membrane</keyword>
<dbReference type="CDD" id="cd17503">
    <property type="entry name" value="MFS_LmrB_MDR_like"/>
    <property type="match status" value="1"/>
</dbReference>
<keyword evidence="4 8" id="KW-0812">Transmembrane</keyword>
<feature type="transmembrane region" description="Helical" evidence="8">
    <location>
        <begin position="145"/>
        <end position="164"/>
    </location>
</feature>
<feature type="transmembrane region" description="Helical" evidence="8">
    <location>
        <begin position="64"/>
        <end position="83"/>
    </location>
</feature>
<dbReference type="Gene3D" id="1.20.1250.20">
    <property type="entry name" value="MFS general substrate transporter like domains"/>
    <property type="match status" value="1"/>
</dbReference>
<dbReference type="Proteomes" id="UP001139534">
    <property type="component" value="Unassembled WGS sequence"/>
</dbReference>
<feature type="transmembrane region" description="Helical" evidence="8">
    <location>
        <begin position="276"/>
        <end position="300"/>
    </location>
</feature>
<feature type="transmembrane region" description="Helical" evidence="8">
    <location>
        <begin position="208"/>
        <end position="227"/>
    </location>
</feature>
<sequence>MNTSTLTSVQGTGVEGIKRLPITIALVIGAFVSILNETLLNVAYTDLMQELKVGASTIQWLSTSYMLVIGILVPITALLIQWFTTRQMFLSAMILFLVGTVVCGIAPSFAVLLLGRVIQAIGTGLLLPVMMNTILTIYPPEKRGAAMGTIGLVIMFGPAIGPTLSGLILDALDWRWLFYLVIPLAVFSIAFGAMYLRNVSELTKPRVDLLSILLSTVGFGGIVYGFSHAGEGEGWSSPVVYACLIAGFIALVLFVWRQLKVSEPTLDVRVFKYPMFALSAVLLMVMMMTLFSTLIILPMYLQGALLLAPFAAGLVLLPGGVINGLMSPVAGRLFDKFGPRALIAPGLIIVIATLWFMRGLTTGSSTGEVITLHIALLIGISLVMMPGQTTGLNQLPRSLYPHGTAIMNTLQQVSGAIGTALFISIFSHGQERYLKAATNPQDPAELGNALVSGMQNAFTISMYVGVVALLIGLFLRRTYAPEEPQEAVSSHPEFKPEVQSEVR</sequence>
<keyword evidence="2" id="KW-0813">Transport</keyword>
<evidence type="ECO:0000256" key="8">
    <source>
        <dbReference type="SAM" id="Phobius"/>
    </source>
</evidence>
<dbReference type="InterPro" id="IPR020846">
    <property type="entry name" value="MFS_dom"/>
</dbReference>
<protein>
    <submittedName>
        <fullName evidence="10">DHA2 family efflux MFS transporter permease subunit</fullName>
    </submittedName>
</protein>
<keyword evidence="6 8" id="KW-0472">Membrane</keyword>
<comment type="caution">
    <text evidence="10">The sequence shown here is derived from an EMBL/GenBank/DDBJ whole genome shotgun (WGS) entry which is preliminary data.</text>
</comment>
<dbReference type="PANTHER" id="PTHR42718">
    <property type="entry name" value="MAJOR FACILITATOR SUPERFAMILY MULTIDRUG TRANSPORTER MFSC"/>
    <property type="match status" value="1"/>
</dbReference>
<dbReference type="InterPro" id="IPR011701">
    <property type="entry name" value="MFS"/>
</dbReference>
<dbReference type="EMBL" id="JALPRK010000011">
    <property type="protein sequence ID" value="MCK8488117.1"/>
    <property type="molecule type" value="Genomic_DNA"/>
</dbReference>
<proteinExistence type="predicted"/>
<name>A0A9X2BQR2_9BACL</name>
<dbReference type="PANTHER" id="PTHR42718:SF43">
    <property type="entry name" value="LINCOMYCIN RESISTANCE PROTEIN LMRB"/>
    <property type="match status" value="1"/>
</dbReference>
<dbReference type="InterPro" id="IPR004638">
    <property type="entry name" value="EmrB-like"/>
</dbReference>
<feature type="transmembrane region" description="Helical" evidence="8">
    <location>
        <begin position="20"/>
        <end position="44"/>
    </location>
</feature>
<feature type="transmembrane region" description="Helical" evidence="8">
    <location>
        <begin position="457"/>
        <end position="475"/>
    </location>
</feature>
<dbReference type="GO" id="GO:0005886">
    <property type="term" value="C:plasma membrane"/>
    <property type="evidence" value="ECO:0007669"/>
    <property type="project" value="UniProtKB-SubCell"/>
</dbReference>
<evidence type="ECO:0000313" key="11">
    <source>
        <dbReference type="Proteomes" id="UP001139534"/>
    </source>
</evidence>
<comment type="subcellular location">
    <subcellularLocation>
        <location evidence="1">Cell membrane</location>
        <topology evidence="1">Multi-pass membrane protein</topology>
    </subcellularLocation>
</comment>
<evidence type="ECO:0000256" key="5">
    <source>
        <dbReference type="ARBA" id="ARBA00022989"/>
    </source>
</evidence>
<organism evidence="10 11">
    <name type="scientific">Paenibacillus mellifer</name>
    <dbReference type="NCBI Taxonomy" id="2937794"/>
    <lineage>
        <taxon>Bacteria</taxon>
        <taxon>Bacillati</taxon>
        <taxon>Bacillota</taxon>
        <taxon>Bacilli</taxon>
        <taxon>Bacillales</taxon>
        <taxon>Paenibacillaceae</taxon>
        <taxon>Paenibacillus</taxon>
    </lineage>
</organism>
<feature type="transmembrane region" description="Helical" evidence="8">
    <location>
        <begin position="90"/>
        <end position="111"/>
    </location>
</feature>
<dbReference type="SUPFAM" id="SSF103473">
    <property type="entry name" value="MFS general substrate transporter"/>
    <property type="match status" value="1"/>
</dbReference>
<dbReference type="NCBIfam" id="TIGR00711">
    <property type="entry name" value="efflux_EmrB"/>
    <property type="match status" value="1"/>
</dbReference>
<dbReference type="AlphaFoldDB" id="A0A9X2BQR2"/>
<gene>
    <name evidence="10" type="ORF">M0651_13120</name>
</gene>
<feature type="domain" description="Major facilitator superfamily (MFS) profile" evidence="9">
    <location>
        <begin position="22"/>
        <end position="480"/>
    </location>
</feature>
<dbReference type="GO" id="GO:0022857">
    <property type="term" value="F:transmembrane transporter activity"/>
    <property type="evidence" value="ECO:0007669"/>
    <property type="project" value="InterPro"/>
</dbReference>
<feature type="region of interest" description="Disordered" evidence="7">
    <location>
        <begin position="482"/>
        <end position="503"/>
    </location>
</feature>
<dbReference type="Pfam" id="PF07690">
    <property type="entry name" value="MFS_1"/>
    <property type="match status" value="1"/>
</dbReference>
<evidence type="ECO:0000256" key="7">
    <source>
        <dbReference type="SAM" id="MobiDB-lite"/>
    </source>
</evidence>
<accession>A0A9X2BQR2</accession>
<feature type="transmembrane region" description="Helical" evidence="8">
    <location>
        <begin position="117"/>
        <end position="138"/>
    </location>
</feature>
<evidence type="ECO:0000256" key="1">
    <source>
        <dbReference type="ARBA" id="ARBA00004651"/>
    </source>
</evidence>
<feature type="transmembrane region" description="Helical" evidence="8">
    <location>
        <begin position="306"/>
        <end position="325"/>
    </location>
</feature>
<dbReference type="PRINTS" id="PR01036">
    <property type="entry name" value="TCRTETB"/>
</dbReference>
<evidence type="ECO:0000313" key="10">
    <source>
        <dbReference type="EMBL" id="MCK8488117.1"/>
    </source>
</evidence>
<dbReference type="RefSeq" id="WP_248552202.1">
    <property type="nucleotide sequence ID" value="NZ_JALPRK010000011.1"/>
</dbReference>
<feature type="compositionally biased region" description="Basic and acidic residues" evidence="7">
    <location>
        <begin position="492"/>
        <end position="503"/>
    </location>
</feature>
<evidence type="ECO:0000256" key="4">
    <source>
        <dbReference type="ARBA" id="ARBA00022692"/>
    </source>
</evidence>